<protein>
    <submittedName>
        <fullName evidence="1">Uncharacterized protein</fullName>
    </submittedName>
</protein>
<comment type="caution">
    <text evidence="1">The sequence shown here is derived from an EMBL/GenBank/DDBJ whole genome shotgun (WGS) entry which is preliminary data.</text>
</comment>
<gene>
    <name evidence="1" type="ORF">HNY73_017140</name>
</gene>
<dbReference type="AlphaFoldDB" id="A0A8T0ELY4"/>
<accession>A0A8T0ELY4</accession>
<dbReference type="Proteomes" id="UP000807504">
    <property type="component" value="Unassembled WGS sequence"/>
</dbReference>
<evidence type="ECO:0000313" key="2">
    <source>
        <dbReference type="Proteomes" id="UP000807504"/>
    </source>
</evidence>
<reference evidence="1" key="1">
    <citation type="journal article" date="2020" name="bioRxiv">
        <title>Chromosome-level reference genome of the European wasp spider Argiope bruennichi: a resource for studies on range expansion and evolutionary adaptation.</title>
        <authorList>
            <person name="Sheffer M.M."/>
            <person name="Hoppe A."/>
            <person name="Krehenwinkel H."/>
            <person name="Uhl G."/>
            <person name="Kuss A.W."/>
            <person name="Jensen L."/>
            <person name="Jensen C."/>
            <person name="Gillespie R.G."/>
            <person name="Hoff K.J."/>
            <person name="Prost S."/>
        </authorList>
    </citation>
    <scope>NUCLEOTIDE SEQUENCE</scope>
</reference>
<reference evidence="1" key="2">
    <citation type="submission" date="2020-06" db="EMBL/GenBank/DDBJ databases">
        <authorList>
            <person name="Sheffer M."/>
        </authorList>
    </citation>
    <scope>NUCLEOTIDE SEQUENCE</scope>
</reference>
<proteinExistence type="predicted"/>
<organism evidence="1 2">
    <name type="scientific">Argiope bruennichi</name>
    <name type="common">Wasp spider</name>
    <name type="synonym">Aranea bruennichi</name>
    <dbReference type="NCBI Taxonomy" id="94029"/>
    <lineage>
        <taxon>Eukaryota</taxon>
        <taxon>Metazoa</taxon>
        <taxon>Ecdysozoa</taxon>
        <taxon>Arthropoda</taxon>
        <taxon>Chelicerata</taxon>
        <taxon>Arachnida</taxon>
        <taxon>Araneae</taxon>
        <taxon>Araneomorphae</taxon>
        <taxon>Entelegynae</taxon>
        <taxon>Araneoidea</taxon>
        <taxon>Araneidae</taxon>
        <taxon>Argiope</taxon>
    </lineage>
</organism>
<keyword evidence="2" id="KW-1185">Reference proteome</keyword>
<evidence type="ECO:0000313" key="1">
    <source>
        <dbReference type="EMBL" id="KAF8774608.1"/>
    </source>
</evidence>
<sequence length="102" mass="12019">MIYSPSLIPCRLIMDQYYTVCMFGEMNQVSVLRHQLNPPELVYPSVSRHKESILFQEIVPEMSLLLEFRNIRSLKTAGTYIILIVYRWFNIMKLVSKYPCVA</sequence>
<dbReference type="EMBL" id="JABXBU010002227">
    <property type="protein sequence ID" value="KAF8774608.1"/>
    <property type="molecule type" value="Genomic_DNA"/>
</dbReference>
<name>A0A8T0ELY4_ARGBR</name>